<dbReference type="WBParaSite" id="jg20520">
    <property type="protein sequence ID" value="jg20520"/>
    <property type="gene ID" value="jg20520"/>
</dbReference>
<evidence type="ECO:0000313" key="3">
    <source>
        <dbReference type="WBParaSite" id="jg20520"/>
    </source>
</evidence>
<sequence length="90" mass="9794">MKRMVLSVAAADDDDAHTNKDQTKRSLLCRTQLLFHPIGVAGGRFGSTGAGNDLLVATCFTWLRVDTITEVVAILGVEEELDDENCWSAL</sequence>
<proteinExistence type="predicted"/>
<dbReference type="Proteomes" id="UP000887574">
    <property type="component" value="Unplaced"/>
</dbReference>
<keyword evidence="2" id="KW-1185">Reference proteome</keyword>
<protein>
    <submittedName>
        <fullName evidence="3">Uncharacterized protein</fullName>
    </submittedName>
</protein>
<name>A0A915DKK5_9BILA</name>
<evidence type="ECO:0000256" key="1">
    <source>
        <dbReference type="SAM" id="MobiDB-lite"/>
    </source>
</evidence>
<organism evidence="2 3">
    <name type="scientific">Ditylenchus dipsaci</name>
    <dbReference type="NCBI Taxonomy" id="166011"/>
    <lineage>
        <taxon>Eukaryota</taxon>
        <taxon>Metazoa</taxon>
        <taxon>Ecdysozoa</taxon>
        <taxon>Nematoda</taxon>
        <taxon>Chromadorea</taxon>
        <taxon>Rhabditida</taxon>
        <taxon>Tylenchina</taxon>
        <taxon>Tylenchomorpha</taxon>
        <taxon>Sphaerularioidea</taxon>
        <taxon>Anguinidae</taxon>
        <taxon>Anguininae</taxon>
        <taxon>Ditylenchus</taxon>
    </lineage>
</organism>
<dbReference type="AlphaFoldDB" id="A0A915DKK5"/>
<evidence type="ECO:0000313" key="2">
    <source>
        <dbReference type="Proteomes" id="UP000887574"/>
    </source>
</evidence>
<accession>A0A915DKK5</accession>
<reference evidence="3" key="1">
    <citation type="submission" date="2022-11" db="UniProtKB">
        <authorList>
            <consortium name="WormBaseParasite"/>
        </authorList>
    </citation>
    <scope>IDENTIFICATION</scope>
</reference>
<feature type="region of interest" description="Disordered" evidence="1">
    <location>
        <begin position="1"/>
        <end position="20"/>
    </location>
</feature>